<gene>
    <name evidence="2" type="ORF">ACJMK2_037333</name>
</gene>
<dbReference type="Proteomes" id="UP001634394">
    <property type="component" value="Unassembled WGS sequence"/>
</dbReference>
<evidence type="ECO:0000313" key="2">
    <source>
        <dbReference type="EMBL" id="KAL3874295.1"/>
    </source>
</evidence>
<sequence length="199" mass="22951">MATVENQGLVSSETDSDKFRTRPFVLRYITVITRLWTAATLTVLWAAAVTTLHDNFKGSGSSENAGWYLLAVSLLITILELVWIINKSRCCRPERCCWQCWQVILWFDDWKKGVLFLLLTIPLFLDGMRVLMGIISAFLMIICGCLYIVKTFRHTTSFKSSTVSEMRYIRTYSPSIRIVTHEISTQTDDLKYYAQSDDY</sequence>
<feature type="transmembrane region" description="Helical" evidence="1">
    <location>
        <begin position="67"/>
        <end position="85"/>
    </location>
</feature>
<keyword evidence="1" id="KW-0472">Membrane</keyword>
<feature type="transmembrane region" description="Helical" evidence="1">
    <location>
        <begin position="25"/>
        <end position="47"/>
    </location>
</feature>
<protein>
    <submittedName>
        <fullName evidence="2">Uncharacterized protein</fullName>
    </submittedName>
</protein>
<dbReference type="Pfam" id="PF16054">
    <property type="entry name" value="TMEM72"/>
    <property type="match status" value="1"/>
</dbReference>
<proteinExistence type="predicted"/>
<keyword evidence="3" id="KW-1185">Reference proteome</keyword>
<name>A0ABD3WK06_SINWO</name>
<dbReference type="AlphaFoldDB" id="A0ABD3WK06"/>
<feature type="transmembrane region" description="Helical" evidence="1">
    <location>
        <begin position="130"/>
        <end position="149"/>
    </location>
</feature>
<evidence type="ECO:0000256" key="1">
    <source>
        <dbReference type="SAM" id="Phobius"/>
    </source>
</evidence>
<feature type="transmembrane region" description="Helical" evidence="1">
    <location>
        <begin position="105"/>
        <end position="124"/>
    </location>
</feature>
<accession>A0ABD3WK06</accession>
<evidence type="ECO:0000313" key="3">
    <source>
        <dbReference type="Proteomes" id="UP001634394"/>
    </source>
</evidence>
<dbReference type="PANTHER" id="PTHR28474:SF1">
    <property type="entry name" value="TRANSMEMBRANE PROTEIN 72"/>
    <property type="match status" value="1"/>
</dbReference>
<keyword evidence="1" id="KW-0812">Transmembrane</keyword>
<dbReference type="EMBL" id="JBJQND010000006">
    <property type="protein sequence ID" value="KAL3874295.1"/>
    <property type="molecule type" value="Genomic_DNA"/>
</dbReference>
<dbReference type="PANTHER" id="PTHR28474">
    <property type="entry name" value="TRANSMEMBRANE PROTEIN 72"/>
    <property type="match status" value="1"/>
</dbReference>
<organism evidence="2 3">
    <name type="scientific">Sinanodonta woodiana</name>
    <name type="common">Chinese pond mussel</name>
    <name type="synonym">Anodonta woodiana</name>
    <dbReference type="NCBI Taxonomy" id="1069815"/>
    <lineage>
        <taxon>Eukaryota</taxon>
        <taxon>Metazoa</taxon>
        <taxon>Spiralia</taxon>
        <taxon>Lophotrochozoa</taxon>
        <taxon>Mollusca</taxon>
        <taxon>Bivalvia</taxon>
        <taxon>Autobranchia</taxon>
        <taxon>Heteroconchia</taxon>
        <taxon>Palaeoheterodonta</taxon>
        <taxon>Unionida</taxon>
        <taxon>Unionoidea</taxon>
        <taxon>Unionidae</taxon>
        <taxon>Unioninae</taxon>
        <taxon>Sinanodonta</taxon>
    </lineage>
</organism>
<keyword evidence="1" id="KW-1133">Transmembrane helix</keyword>
<comment type="caution">
    <text evidence="2">The sequence shown here is derived from an EMBL/GenBank/DDBJ whole genome shotgun (WGS) entry which is preliminary data.</text>
</comment>
<dbReference type="InterPro" id="IPR032055">
    <property type="entry name" value="TMEM72"/>
</dbReference>
<reference evidence="2 3" key="1">
    <citation type="submission" date="2024-11" db="EMBL/GenBank/DDBJ databases">
        <title>Chromosome-level genome assembly of the freshwater bivalve Anodonta woodiana.</title>
        <authorList>
            <person name="Chen X."/>
        </authorList>
    </citation>
    <scope>NUCLEOTIDE SEQUENCE [LARGE SCALE GENOMIC DNA]</scope>
    <source>
        <strain evidence="2">MN2024</strain>
        <tissue evidence="2">Gills</tissue>
    </source>
</reference>